<keyword evidence="2" id="KW-1185">Reference proteome</keyword>
<dbReference type="Proteomes" id="UP001060085">
    <property type="component" value="Linkage Group LG06"/>
</dbReference>
<accession>A0ACC0A7E3</accession>
<comment type="caution">
    <text evidence="1">The sequence shown here is derived from an EMBL/GenBank/DDBJ whole genome shotgun (WGS) entry which is preliminary data.</text>
</comment>
<gene>
    <name evidence="1" type="ORF">M9H77_25332</name>
</gene>
<dbReference type="EMBL" id="CM044706">
    <property type="protein sequence ID" value="KAI5656539.1"/>
    <property type="molecule type" value="Genomic_DNA"/>
</dbReference>
<evidence type="ECO:0000313" key="1">
    <source>
        <dbReference type="EMBL" id="KAI5656539.1"/>
    </source>
</evidence>
<proteinExistence type="predicted"/>
<name>A0ACC0A7E3_CATRO</name>
<reference evidence="2" key="1">
    <citation type="journal article" date="2023" name="Nat. Plants">
        <title>Single-cell RNA sequencing provides a high-resolution roadmap for understanding the multicellular compartmentation of specialized metabolism.</title>
        <authorList>
            <person name="Sun S."/>
            <person name="Shen X."/>
            <person name="Li Y."/>
            <person name="Li Y."/>
            <person name="Wang S."/>
            <person name="Li R."/>
            <person name="Zhang H."/>
            <person name="Shen G."/>
            <person name="Guo B."/>
            <person name="Wei J."/>
            <person name="Xu J."/>
            <person name="St-Pierre B."/>
            <person name="Chen S."/>
            <person name="Sun C."/>
        </authorList>
    </citation>
    <scope>NUCLEOTIDE SEQUENCE [LARGE SCALE GENOMIC DNA]</scope>
</reference>
<organism evidence="1 2">
    <name type="scientific">Catharanthus roseus</name>
    <name type="common">Madagascar periwinkle</name>
    <name type="synonym">Vinca rosea</name>
    <dbReference type="NCBI Taxonomy" id="4058"/>
    <lineage>
        <taxon>Eukaryota</taxon>
        <taxon>Viridiplantae</taxon>
        <taxon>Streptophyta</taxon>
        <taxon>Embryophyta</taxon>
        <taxon>Tracheophyta</taxon>
        <taxon>Spermatophyta</taxon>
        <taxon>Magnoliopsida</taxon>
        <taxon>eudicotyledons</taxon>
        <taxon>Gunneridae</taxon>
        <taxon>Pentapetalae</taxon>
        <taxon>asterids</taxon>
        <taxon>lamiids</taxon>
        <taxon>Gentianales</taxon>
        <taxon>Apocynaceae</taxon>
        <taxon>Rauvolfioideae</taxon>
        <taxon>Vinceae</taxon>
        <taxon>Catharanthinae</taxon>
        <taxon>Catharanthus</taxon>
    </lineage>
</organism>
<protein>
    <submittedName>
        <fullName evidence="1">Uncharacterized protein</fullName>
    </submittedName>
</protein>
<evidence type="ECO:0000313" key="2">
    <source>
        <dbReference type="Proteomes" id="UP001060085"/>
    </source>
</evidence>
<sequence>MKTLMMQYNELKAMMDPFVHMHKETILQESLPGLSDTLVVLTPTDLQKKLLERIFDNVFEKVHLVSLISAHPSLVAEHKEFSDHKSMLEVLKMSLEAGVKTQFVIELVRLSEAWGEKVLIFRLSKATGVDLSPLKLCDEVGERWSHWILGNHHKYGRPIFERKCRVVQQSLEEGTMEIEKYHKQTKKDQISELVFSSPNGHKYDKSEISNDKILEVIVKHKKMHHIFEKGDIDVFATDSLMSFCSLLIDLKKGVCKDRIPVAG</sequence>